<comment type="caution">
    <text evidence="2">The sequence shown here is derived from an EMBL/GenBank/DDBJ whole genome shotgun (WGS) entry which is preliminary data.</text>
</comment>
<dbReference type="InterPro" id="IPR036374">
    <property type="entry name" value="OxRdtase_Mopterin-bd_sf"/>
</dbReference>
<dbReference type="SUPFAM" id="SSF56524">
    <property type="entry name" value="Oxidoreductase molybdopterin-binding domain"/>
    <property type="match status" value="1"/>
</dbReference>
<dbReference type="EMBL" id="REFW01000001">
    <property type="protein sequence ID" value="RMB61921.1"/>
    <property type="molecule type" value="Genomic_DNA"/>
</dbReference>
<reference evidence="2 3" key="1">
    <citation type="submission" date="2018-10" db="EMBL/GenBank/DDBJ databases">
        <title>Tessaracoccus antarcticuss sp. nov., isolated from sediment.</title>
        <authorList>
            <person name="Zhou L.Y."/>
            <person name="Du Z.J."/>
        </authorList>
    </citation>
    <scope>NUCLEOTIDE SEQUENCE [LARGE SCALE GENOMIC DNA]</scope>
    <source>
        <strain evidence="2 3">JDX10</strain>
    </source>
</reference>
<accession>A0A3M0GA38</accession>
<dbReference type="Gene3D" id="3.90.420.10">
    <property type="entry name" value="Oxidoreductase, molybdopterin-binding domain"/>
    <property type="match status" value="1"/>
</dbReference>
<dbReference type="Proteomes" id="UP000275256">
    <property type="component" value="Unassembled WGS sequence"/>
</dbReference>
<name>A0A3M0GA38_9ACTN</name>
<dbReference type="AlphaFoldDB" id="A0A3M0GA38"/>
<evidence type="ECO:0000313" key="2">
    <source>
        <dbReference type="EMBL" id="RMB61921.1"/>
    </source>
</evidence>
<evidence type="ECO:0000259" key="1">
    <source>
        <dbReference type="Pfam" id="PF00174"/>
    </source>
</evidence>
<dbReference type="PANTHER" id="PTHR43032:SF4">
    <property type="entry name" value="OXIDOREDUCTASE MOLYBDOPTERIN-BINDING DOMAIN-CONTAINING PROTEIN"/>
    <property type="match status" value="1"/>
</dbReference>
<dbReference type="InterPro" id="IPR000572">
    <property type="entry name" value="OxRdtase_Mopterin-bd_dom"/>
</dbReference>
<dbReference type="PANTHER" id="PTHR43032">
    <property type="entry name" value="PROTEIN-METHIONINE-SULFOXIDE REDUCTASE"/>
    <property type="match status" value="1"/>
</dbReference>
<keyword evidence="3" id="KW-1185">Reference proteome</keyword>
<gene>
    <name evidence="2" type="ORF">EAX62_04825</name>
</gene>
<sequence length="286" mass="32413">MLYYLVVSVHDDDAVWWNQPGRRRPVASLLERHPRVQRTDPAPHAACDRHRGGRLAVKDPSPGQRVLIGPAPRFGLPQYLAARFTIPEGPVLEVGGLVDHPITLDRAALDAVPGTTKALDLHCVMTWSAVGTRWSGWRFSDLWDTLLRDPAEPGTVEVLFTGLDGFTASIPLEELLRDDVMIAHSRDGRPLERDHGAPYRLVVPQLYGYKHVKHLCRIDLVDHHVRSPHEPWIMHRIGRVAREERFGVGMRWLVRLLARATVRPTLRRYDVPDPQFERTSPRPGAS</sequence>
<proteinExistence type="predicted"/>
<organism evidence="2 3">
    <name type="scientific">Tessaracoccus antarcticus</name>
    <dbReference type="NCBI Taxonomy" id="2479848"/>
    <lineage>
        <taxon>Bacteria</taxon>
        <taxon>Bacillati</taxon>
        <taxon>Actinomycetota</taxon>
        <taxon>Actinomycetes</taxon>
        <taxon>Propionibacteriales</taxon>
        <taxon>Propionibacteriaceae</taxon>
        <taxon>Tessaracoccus</taxon>
    </lineage>
</organism>
<feature type="domain" description="Oxidoreductase molybdopterin-binding" evidence="1">
    <location>
        <begin position="92"/>
        <end position="225"/>
    </location>
</feature>
<evidence type="ECO:0000313" key="3">
    <source>
        <dbReference type="Proteomes" id="UP000275256"/>
    </source>
</evidence>
<protein>
    <submittedName>
        <fullName evidence="2">Molybdopterin-binding oxidoreductase</fullName>
    </submittedName>
</protein>
<dbReference type="Pfam" id="PF00174">
    <property type="entry name" value="Oxidored_molyb"/>
    <property type="match status" value="1"/>
</dbReference>